<feature type="domain" description="DNA mismatch repair proteins mutS family" evidence="7">
    <location>
        <begin position="654"/>
        <end position="670"/>
    </location>
</feature>
<dbReference type="GO" id="GO:0140664">
    <property type="term" value="F:ATP-dependent DNA damage sensor activity"/>
    <property type="evidence" value="ECO:0007669"/>
    <property type="project" value="InterPro"/>
</dbReference>
<dbReference type="SUPFAM" id="SSF52540">
    <property type="entry name" value="P-loop containing nucleoside triphosphate hydrolases"/>
    <property type="match status" value="1"/>
</dbReference>
<dbReference type="AlphaFoldDB" id="A0A4Q2DCD2"/>
<evidence type="ECO:0000259" key="7">
    <source>
        <dbReference type="PROSITE" id="PS00486"/>
    </source>
</evidence>
<evidence type="ECO:0000256" key="1">
    <source>
        <dbReference type="ARBA" id="ARBA00006271"/>
    </source>
</evidence>
<dbReference type="GO" id="GO:0005524">
    <property type="term" value="F:ATP binding"/>
    <property type="evidence" value="ECO:0007669"/>
    <property type="project" value="UniProtKB-KW"/>
</dbReference>
<evidence type="ECO:0000313" key="8">
    <source>
        <dbReference type="EMBL" id="RXW16511.1"/>
    </source>
</evidence>
<dbReference type="Gene3D" id="1.10.1420.10">
    <property type="match status" value="1"/>
</dbReference>
<dbReference type="SUPFAM" id="SSF48334">
    <property type="entry name" value="DNA repair protein MutS, domain III"/>
    <property type="match status" value="1"/>
</dbReference>
<comment type="caution">
    <text evidence="8">The sequence shown here is derived from an EMBL/GenBank/DDBJ whole genome shotgun (WGS) entry which is preliminary data.</text>
</comment>
<dbReference type="PROSITE" id="PS00486">
    <property type="entry name" value="DNA_MISMATCH_REPAIR_2"/>
    <property type="match status" value="1"/>
</dbReference>
<organism evidence="8 9">
    <name type="scientific">Candolleomyces aberdarensis</name>
    <dbReference type="NCBI Taxonomy" id="2316362"/>
    <lineage>
        <taxon>Eukaryota</taxon>
        <taxon>Fungi</taxon>
        <taxon>Dikarya</taxon>
        <taxon>Basidiomycota</taxon>
        <taxon>Agaricomycotina</taxon>
        <taxon>Agaricomycetes</taxon>
        <taxon>Agaricomycetidae</taxon>
        <taxon>Agaricales</taxon>
        <taxon>Agaricineae</taxon>
        <taxon>Psathyrellaceae</taxon>
        <taxon>Candolleomyces</taxon>
    </lineage>
</organism>
<dbReference type="InterPro" id="IPR000432">
    <property type="entry name" value="DNA_mismatch_repair_MutS_C"/>
</dbReference>
<evidence type="ECO:0000313" key="9">
    <source>
        <dbReference type="Proteomes" id="UP000290288"/>
    </source>
</evidence>
<dbReference type="InterPro" id="IPR036678">
    <property type="entry name" value="MutS_con_dom_sf"/>
</dbReference>
<dbReference type="InterPro" id="IPR036187">
    <property type="entry name" value="DNA_mismatch_repair_MutS_sf"/>
</dbReference>
<sequence>MPFSRPTTAQSRPYTARSTRPGTARPQTAVSTVYQEAAYIIAVLEGRGVSREIGIAALDKDTGKVMLVQVADCQTYVKTLHQMHLHYPSIVLVPDTFLSAPDAAFAPRSGKRSASTSLLVEYIQEEFPEAQIESVGRKYWNDNGGLEFILQLCVEDDERAGTILAASNKYYALSAVCALFKYVEAKLNTRFANGALCIRYVPVEGTMMIDRETAHNLELVGNMNFKRSTHSLFGALNYTYTAMATRLLRVNILSPITVQSSLDARLDAVEELINSEDRFTQLRESLKAMNKMDFDKLIVALASSEAKETLSAKPASQRVSQMLNLRNVVKQLPSLRKALQGCRSQLLRIICDMVSDERLDIIEELISANLNEECTPTKGGIGAVNARVYAVKVKQNRLLDVARETYKENVSDIYQLNRTLSAEHDLPLSLVYQEGSGFVFSIKASEVDGPNRKKGELPEGFINVTMKKGRYTFSSMDLKKMNARMKDALDETLLLSDNSSGRSDLPPRIIPVRNYGSPLSNLHPTNRTLTRRTTVRPEFTGTLAIKSGRHPVLEVVQPAGSLVANDVYCDGSSSFQIIQGPNMSGKSTYLRQLGLLTVMAMIGCFVPAEYASFKLYDALLTRLSNDDDLERSLSTFANEMTSSAMILGLATPNSLVLIDELGRGTSPREGVGISHAIAEALIGAKASVFFVTYDPCSPDSEGSCTKLRSWYSHFSELSTTLSGHPTVVNLHLSVQSTPQTSTNFGMIFRILDGVSDHQTHYGLELARLADLPVEVLREGQRVAETLDALQKRQEEESEGSQIAMRRKVLLRLRTQLKQVYEHSTLPDDDLLDYLKRFHTDIAKAFISL</sequence>
<dbReference type="InterPro" id="IPR007696">
    <property type="entry name" value="DNA_mismatch_repair_MutS_core"/>
</dbReference>
<dbReference type="Gene3D" id="3.40.50.300">
    <property type="entry name" value="P-loop containing nucleotide triphosphate hydrolases"/>
    <property type="match status" value="1"/>
</dbReference>
<dbReference type="SMART" id="SM00533">
    <property type="entry name" value="MUTSd"/>
    <property type="match status" value="1"/>
</dbReference>
<name>A0A4Q2DCD2_9AGAR</name>
<keyword evidence="4" id="KW-0238">DNA-binding</keyword>
<dbReference type="STRING" id="2316362.A0A4Q2DCD2"/>
<gene>
    <name evidence="8" type="ORF">EST38_g9342</name>
</gene>
<evidence type="ECO:0000256" key="5">
    <source>
        <dbReference type="ARBA" id="ARBA00023254"/>
    </source>
</evidence>
<dbReference type="Pfam" id="PF05192">
    <property type="entry name" value="MutS_III"/>
    <property type="match status" value="1"/>
</dbReference>
<dbReference type="InterPro" id="IPR045076">
    <property type="entry name" value="MutS"/>
</dbReference>
<reference evidence="8 9" key="1">
    <citation type="submission" date="2019-01" db="EMBL/GenBank/DDBJ databases">
        <title>Draft genome sequence of Psathyrella aberdarensis IHI B618.</title>
        <authorList>
            <person name="Buettner E."/>
            <person name="Kellner H."/>
        </authorList>
    </citation>
    <scope>NUCLEOTIDE SEQUENCE [LARGE SCALE GENOMIC DNA]</scope>
    <source>
        <strain evidence="8 9">IHI B618</strain>
    </source>
</reference>
<dbReference type="SUPFAM" id="SSF53150">
    <property type="entry name" value="DNA repair protein MutS, domain II"/>
    <property type="match status" value="1"/>
</dbReference>
<dbReference type="PANTHER" id="PTHR11361">
    <property type="entry name" value="DNA MISMATCH REPAIR PROTEIN MUTS FAMILY MEMBER"/>
    <property type="match status" value="1"/>
</dbReference>
<keyword evidence="9" id="KW-1185">Reference proteome</keyword>
<dbReference type="InterPro" id="IPR027417">
    <property type="entry name" value="P-loop_NTPase"/>
</dbReference>
<keyword evidence="5" id="KW-0469">Meiosis</keyword>
<protein>
    <recommendedName>
        <fullName evidence="7">DNA mismatch repair proteins mutS family domain-containing protein</fullName>
    </recommendedName>
</protein>
<keyword evidence="3" id="KW-0067">ATP-binding</keyword>
<evidence type="ECO:0000256" key="6">
    <source>
        <dbReference type="SAM" id="MobiDB-lite"/>
    </source>
</evidence>
<dbReference type="Proteomes" id="UP000290288">
    <property type="component" value="Unassembled WGS sequence"/>
</dbReference>
<dbReference type="SMART" id="SM00534">
    <property type="entry name" value="MUTSac"/>
    <property type="match status" value="1"/>
</dbReference>
<comment type="similarity">
    <text evidence="1">Belongs to the DNA mismatch repair MutS family.</text>
</comment>
<evidence type="ECO:0000256" key="3">
    <source>
        <dbReference type="ARBA" id="ARBA00022840"/>
    </source>
</evidence>
<dbReference type="OrthoDB" id="276261at2759"/>
<dbReference type="Gene3D" id="3.30.420.110">
    <property type="entry name" value="MutS, connector domain"/>
    <property type="match status" value="1"/>
</dbReference>
<feature type="region of interest" description="Disordered" evidence="6">
    <location>
        <begin position="1"/>
        <end position="28"/>
    </location>
</feature>
<dbReference type="EMBL" id="SDEE01000430">
    <property type="protein sequence ID" value="RXW16511.1"/>
    <property type="molecule type" value="Genomic_DNA"/>
</dbReference>
<dbReference type="GO" id="GO:0007131">
    <property type="term" value="P:reciprocal meiotic recombination"/>
    <property type="evidence" value="ECO:0007669"/>
    <property type="project" value="TreeGrafter"/>
</dbReference>
<evidence type="ECO:0000256" key="4">
    <source>
        <dbReference type="ARBA" id="ARBA00023125"/>
    </source>
</evidence>
<dbReference type="Pfam" id="PF00488">
    <property type="entry name" value="MutS_V"/>
    <property type="match status" value="1"/>
</dbReference>
<proteinExistence type="inferred from homology"/>
<dbReference type="GO" id="GO:0006298">
    <property type="term" value="P:mismatch repair"/>
    <property type="evidence" value="ECO:0007669"/>
    <property type="project" value="InterPro"/>
</dbReference>
<evidence type="ECO:0000256" key="2">
    <source>
        <dbReference type="ARBA" id="ARBA00022741"/>
    </source>
</evidence>
<dbReference type="PIRSF" id="PIRSF005813">
    <property type="entry name" value="MSH2"/>
    <property type="match status" value="1"/>
</dbReference>
<dbReference type="GO" id="GO:0005634">
    <property type="term" value="C:nucleus"/>
    <property type="evidence" value="ECO:0007669"/>
    <property type="project" value="TreeGrafter"/>
</dbReference>
<dbReference type="PANTHER" id="PTHR11361:SF21">
    <property type="entry name" value="MUTS PROTEIN HOMOLOG 4"/>
    <property type="match status" value="1"/>
</dbReference>
<dbReference type="InterPro" id="IPR011184">
    <property type="entry name" value="DNA_mismatch_repair_Msh2"/>
</dbReference>
<accession>A0A4Q2DCD2</accession>
<dbReference type="GO" id="GO:0030983">
    <property type="term" value="F:mismatched DNA binding"/>
    <property type="evidence" value="ECO:0007669"/>
    <property type="project" value="InterPro"/>
</dbReference>
<keyword evidence="2" id="KW-0547">Nucleotide-binding</keyword>